<accession>A0A1V3JJG4</accession>
<evidence type="ECO:0008006" key="3">
    <source>
        <dbReference type="Google" id="ProtNLM"/>
    </source>
</evidence>
<dbReference type="PROSITE" id="PS51257">
    <property type="entry name" value="PROKAR_LIPOPROTEIN"/>
    <property type="match status" value="1"/>
</dbReference>
<dbReference type="EMBL" id="MLHQ01000027">
    <property type="protein sequence ID" value="OOF56774.1"/>
    <property type="molecule type" value="Genomic_DNA"/>
</dbReference>
<dbReference type="RefSeq" id="WP_077425186.1">
    <property type="nucleotide sequence ID" value="NZ_MLHQ01000027.1"/>
</dbReference>
<dbReference type="AlphaFoldDB" id="A0A1V3JJG4"/>
<evidence type="ECO:0000313" key="2">
    <source>
        <dbReference type="Proteomes" id="UP000188602"/>
    </source>
</evidence>
<reference evidence="1 2" key="1">
    <citation type="submission" date="2016-10" db="EMBL/GenBank/DDBJ databases">
        <title>Rodentibacter gen. nov. and new species.</title>
        <authorList>
            <person name="Christensen H."/>
        </authorList>
    </citation>
    <scope>NUCLEOTIDE SEQUENCE [LARGE SCALE GENOMIC DNA]</scope>
    <source>
        <strain evidence="1 2">Ac151</strain>
    </source>
</reference>
<dbReference type="Proteomes" id="UP000188602">
    <property type="component" value="Unassembled WGS sequence"/>
</dbReference>
<organism evidence="1 2">
    <name type="scientific">Rodentibacter myodis</name>
    <dbReference type="NCBI Taxonomy" id="1907939"/>
    <lineage>
        <taxon>Bacteria</taxon>
        <taxon>Pseudomonadati</taxon>
        <taxon>Pseudomonadota</taxon>
        <taxon>Gammaproteobacteria</taxon>
        <taxon>Pasteurellales</taxon>
        <taxon>Pasteurellaceae</taxon>
        <taxon>Rodentibacter</taxon>
    </lineage>
</organism>
<keyword evidence="2" id="KW-1185">Reference proteome</keyword>
<dbReference type="OrthoDB" id="6898272at2"/>
<protein>
    <recommendedName>
        <fullName evidence="3">Lipoprotein</fullName>
    </recommendedName>
</protein>
<evidence type="ECO:0000313" key="1">
    <source>
        <dbReference type="EMBL" id="OOF56774.1"/>
    </source>
</evidence>
<name>A0A1V3JJG4_9PAST</name>
<comment type="caution">
    <text evidence="1">The sequence shown here is derived from an EMBL/GenBank/DDBJ whole genome shotgun (WGS) entry which is preliminary data.</text>
</comment>
<dbReference type="STRING" id="1907939.BKL49_10315"/>
<proteinExistence type="predicted"/>
<gene>
    <name evidence="1" type="ORF">BKL49_10315</name>
</gene>
<sequence>MKKFSSFILFLLTGCSILGPTYTGETTADWLLKSDTEKNIKLIFRAIHTCSPDRIHTKINNVKINQNTQTVDSADETWTVSGCNTTDIFDIKYIGDGQGGTYINMTKR</sequence>